<dbReference type="PANTHER" id="PTHR30619">
    <property type="entry name" value="DNA INTERNALIZATION/COMPETENCE PROTEIN COMEC/REC2"/>
    <property type="match status" value="1"/>
</dbReference>
<evidence type="ECO:0000256" key="2">
    <source>
        <dbReference type="ARBA" id="ARBA00022475"/>
    </source>
</evidence>
<dbReference type="Proteomes" id="UP000231632">
    <property type="component" value="Unassembled WGS sequence"/>
</dbReference>
<protein>
    <submittedName>
        <fullName evidence="10">Competence protein ComEC</fullName>
    </submittedName>
</protein>
<evidence type="ECO:0000256" key="5">
    <source>
        <dbReference type="ARBA" id="ARBA00023136"/>
    </source>
</evidence>
<reference evidence="10 11" key="1">
    <citation type="journal article" date="2017" name="Arch. Microbiol.">
        <title>Mariprofundus micogutta sp. nov., a novel iron-oxidizing zetaproteobacterium isolated from a deep-sea hydrothermal field at the Bayonnaise knoll of the Izu-Ogasawara arc, and a description of Mariprofundales ord. nov. and Zetaproteobacteria classis nov.</title>
        <authorList>
            <person name="Makita H."/>
            <person name="Tanaka E."/>
            <person name="Mitsunobu S."/>
            <person name="Miyazaki M."/>
            <person name="Nunoura T."/>
            <person name="Uematsu K."/>
            <person name="Takaki Y."/>
            <person name="Nishi S."/>
            <person name="Shimamura S."/>
            <person name="Takai K."/>
        </authorList>
    </citation>
    <scope>NUCLEOTIDE SEQUENCE [LARGE SCALE GENOMIC DNA]</scope>
    <source>
        <strain evidence="10 11">ET2</strain>
    </source>
</reference>
<dbReference type="GO" id="GO:0005886">
    <property type="term" value="C:plasma membrane"/>
    <property type="evidence" value="ECO:0007669"/>
    <property type="project" value="UniProtKB-SubCell"/>
</dbReference>
<feature type="transmembrane region" description="Helical" evidence="6">
    <location>
        <begin position="371"/>
        <end position="391"/>
    </location>
</feature>
<dbReference type="InterPro" id="IPR035681">
    <property type="entry name" value="ComA-like_MBL"/>
</dbReference>
<accession>A0A1L8CQT8</accession>
<evidence type="ECO:0000256" key="4">
    <source>
        <dbReference type="ARBA" id="ARBA00022989"/>
    </source>
</evidence>
<keyword evidence="3 6" id="KW-0812">Transmembrane</keyword>
<feature type="transmembrane region" description="Helical" evidence="6">
    <location>
        <begin position="466"/>
        <end position="485"/>
    </location>
</feature>
<dbReference type="RefSeq" id="WP_227819500.1">
    <property type="nucleotide sequence ID" value="NZ_BDFD01000026.1"/>
</dbReference>
<gene>
    <name evidence="10" type="ORF">MMIC_P2279</name>
</gene>
<dbReference type="NCBIfam" id="TIGR00361">
    <property type="entry name" value="ComEC_Rec2"/>
    <property type="match status" value="1"/>
</dbReference>
<dbReference type="PANTHER" id="PTHR30619:SF1">
    <property type="entry name" value="RECOMBINATION PROTEIN 2"/>
    <property type="match status" value="1"/>
</dbReference>
<keyword evidence="4 6" id="KW-1133">Transmembrane helix</keyword>
<dbReference type="GO" id="GO:0030420">
    <property type="term" value="P:establishment of competence for transformation"/>
    <property type="evidence" value="ECO:0007669"/>
    <property type="project" value="InterPro"/>
</dbReference>
<keyword evidence="2" id="KW-1003">Cell membrane</keyword>
<dbReference type="SUPFAM" id="SSF56281">
    <property type="entry name" value="Metallo-hydrolase/oxidoreductase"/>
    <property type="match status" value="1"/>
</dbReference>
<keyword evidence="5 6" id="KW-0472">Membrane</keyword>
<evidence type="ECO:0000256" key="6">
    <source>
        <dbReference type="SAM" id="Phobius"/>
    </source>
</evidence>
<evidence type="ECO:0000313" key="11">
    <source>
        <dbReference type="Proteomes" id="UP000231632"/>
    </source>
</evidence>
<comment type="subcellular location">
    <subcellularLocation>
        <location evidence="1">Cell membrane</location>
        <topology evidence="1">Multi-pass membrane protein</topology>
    </subcellularLocation>
</comment>
<feature type="domain" description="ComEC/Rec2-related protein" evidence="8">
    <location>
        <begin position="206"/>
        <end position="485"/>
    </location>
</feature>
<evidence type="ECO:0000256" key="1">
    <source>
        <dbReference type="ARBA" id="ARBA00004651"/>
    </source>
</evidence>
<dbReference type="AlphaFoldDB" id="A0A1L8CQT8"/>
<feature type="transmembrane region" description="Helical" evidence="6">
    <location>
        <begin position="29"/>
        <end position="56"/>
    </location>
</feature>
<evidence type="ECO:0000259" key="8">
    <source>
        <dbReference type="Pfam" id="PF03772"/>
    </source>
</evidence>
<feature type="transmembrane region" description="Helical" evidence="6">
    <location>
        <begin position="230"/>
        <end position="253"/>
    </location>
</feature>
<feature type="domain" description="DUF4131" evidence="9">
    <location>
        <begin position="28"/>
        <end position="172"/>
    </location>
</feature>
<dbReference type="InterPro" id="IPR052159">
    <property type="entry name" value="Competence_DNA_uptake"/>
</dbReference>
<dbReference type="Pfam" id="PF03772">
    <property type="entry name" value="Competence"/>
    <property type="match status" value="1"/>
</dbReference>
<feature type="transmembrane region" description="Helical" evidence="6">
    <location>
        <begin position="492"/>
        <end position="509"/>
    </location>
</feature>
<dbReference type="NCBIfam" id="TIGR00360">
    <property type="entry name" value="ComEC_N-term"/>
    <property type="match status" value="1"/>
</dbReference>
<dbReference type="InterPro" id="IPR036866">
    <property type="entry name" value="RibonucZ/Hydroxyglut_hydro"/>
</dbReference>
<dbReference type="InterPro" id="IPR004477">
    <property type="entry name" value="ComEC_N"/>
</dbReference>
<feature type="transmembrane region" description="Helical" evidence="6">
    <location>
        <begin position="268"/>
        <end position="286"/>
    </location>
</feature>
<feature type="transmembrane region" description="Helical" evidence="6">
    <location>
        <begin position="403"/>
        <end position="423"/>
    </location>
</feature>
<evidence type="ECO:0000259" key="9">
    <source>
        <dbReference type="Pfam" id="PF13567"/>
    </source>
</evidence>
<dbReference type="Pfam" id="PF13567">
    <property type="entry name" value="DUF4131"/>
    <property type="match status" value="1"/>
</dbReference>
<dbReference type="CDD" id="cd07731">
    <property type="entry name" value="ComA-like_MBL-fold"/>
    <property type="match status" value="1"/>
</dbReference>
<feature type="domain" description="Metallo-beta-lactamase" evidence="7">
    <location>
        <begin position="527"/>
        <end position="723"/>
    </location>
</feature>
<evidence type="ECO:0000256" key="3">
    <source>
        <dbReference type="ARBA" id="ARBA00022692"/>
    </source>
</evidence>
<evidence type="ECO:0000259" key="7">
    <source>
        <dbReference type="Pfam" id="PF00753"/>
    </source>
</evidence>
<organism evidence="10 11">
    <name type="scientific">Mariprofundus micogutta</name>
    <dbReference type="NCBI Taxonomy" id="1921010"/>
    <lineage>
        <taxon>Bacteria</taxon>
        <taxon>Pseudomonadati</taxon>
        <taxon>Pseudomonadota</taxon>
        <taxon>Candidatius Mariprofundia</taxon>
        <taxon>Mariprofundales</taxon>
        <taxon>Mariprofundaceae</taxon>
        <taxon>Mariprofundus</taxon>
    </lineage>
</organism>
<dbReference type="Pfam" id="PF00753">
    <property type="entry name" value="Lactamase_B"/>
    <property type="match status" value="1"/>
</dbReference>
<comment type="caution">
    <text evidence="10">The sequence shown here is derived from an EMBL/GenBank/DDBJ whole genome shotgun (WGS) entry which is preliminary data.</text>
</comment>
<dbReference type="Gene3D" id="3.60.15.10">
    <property type="entry name" value="Ribonuclease Z/Hydroxyacylglutathione hydrolase-like"/>
    <property type="match status" value="1"/>
</dbReference>
<sequence length="795" mass="86583">MPLLWPVAAWVAGLTLARSDLFSPHYSLLVLLIIACACLYLKKQAAVLLLIMGGLWGAADLMLDARAVAVDESWLSQTMLVTSAVERVERYGAYSRLLVSKVSHSDGSLSNGKALLYMYGKQQFLMRAGQTIEANVSWRLPRNYLNPGSFDYQSWCFDQGIALIGSIRGNVQVLADSQSWLDQLRQRVRLAISAQDSRAAGVLHAILLGDRSQIDTEVNRSFSATGAAHLLAISGMHVGMVASCVFALCWWLLTRREAWIVHLPVRKLALAGGLLAAAAYAVIAGLPIPAQRALFMLSAGVLAWILSSRMQPINTLLTALALILLFDPSALVSLSLWLSFVATAALLLWAGVGREERDDSGWQRLLAALRMLLWISWIATLATLPLIVATFGRIPVYSLPANLLLVPLYGLLVLPLALLAELFAISGLLDVASTLMGLSSLVVEAGISTLQWLVDLPLGELWAVTPPLWLAFLYFAGLMMSGWLLFKGSSQWSAAVMLLALVAYLSFVLSENQINRPTWIVWDVGQGASSALLLPGNRVVVVDAPGRAGSRFNGGTTVAAGLRSLGISHIDTLLLSHAQSDHLGGALSLIQGVNKVTEIWLSDVPSAHDSVAVRLILEEAGKRGISVRWLAKGDTFIGEHYKISILWPPLGFSPANRNNASLVARLELVDKSLLWPGDIERAVERELLDDGIKPVDMMLMPHHGSRTSNHADFIKTLSPALVVAQTGLNNRYGFPDKYVVEAYQAAGAVVKNSSSGTLVLNLAQEDLTGSMSQWNIQRQSRRDMARQWWIEEFKD</sequence>
<feature type="transmembrane region" description="Helical" evidence="6">
    <location>
        <begin position="435"/>
        <end position="454"/>
    </location>
</feature>
<name>A0A1L8CQT8_9PROT</name>
<keyword evidence="11" id="KW-1185">Reference proteome</keyword>
<dbReference type="InterPro" id="IPR001279">
    <property type="entry name" value="Metallo-B-lactamas"/>
</dbReference>
<dbReference type="InterPro" id="IPR004797">
    <property type="entry name" value="Competence_ComEC/Rec2"/>
</dbReference>
<dbReference type="InterPro" id="IPR025405">
    <property type="entry name" value="DUF4131"/>
</dbReference>
<dbReference type="STRING" id="1921010.MMIC_P2279"/>
<proteinExistence type="predicted"/>
<evidence type="ECO:0000313" key="10">
    <source>
        <dbReference type="EMBL" id="GAV21296.1"/>
    </source>
</evidence>
<dbReference type="EMBL" id="BDFD01000026">
    <property type="protein sequence ID" value="GAV21296.1"/>
    <property type="molecule type" value="Genomic_DNA"/>
</dbReference>
<feature type="transmembrane region" description="Helical" evidence="6">
    <location>
        <begin position="330"/>
        <end position="350"/>
    </location>
</feature>